<dbReference type="OrthoDB" id="6433110at2759"/>
<evidence type="ECO:0000313" key="2">
    <source>
        <dbReference type="Proteomes" id="UP000499080"/>
    </source>
</evidence>
<sequence>MGRYISNKEGVWRILQFPIHKRHLTVIHLSVHLENVQRVYFTKENAAQHAHAVEETTLTSFLRLCTQDEFARTLLRFEVPKY</sequence>
<dbReference type="Proteomes" id="UP000499080">
    <property type="component" value="Unassembled WGS sequence"/>
</dbReference>
<organism evidence="1 2">
    <name type="scientific">Araneus ventricosus</name>
    <name type="common">Orbweaver spider</name>
    <name type="synonym">Epeira ventricosa</name>
    <dbReference type="NCBI Taxonomy" id="182803"/>
    <lineage>
        <taxon>Eukaryota</taxon>
        <taxon>Metazoa</taxon>
        <taxon>Ecdysozoa</taxon>
        <taxon>Arthropoda</taxon>
        <taxon>Chelicerata</taxon>
        <taxon>Arachnida</taxon>
        <taxon>Araneae</taxon>
        <taxon>Araneomorphae</taxon>
        <taxon>Entelegynae</taxon>
        <taxon>Araneoidea</taxon>
        <taxon>Araneidae</taxon>
        <taxon>Araneus</taxon>
    </lineage>
</organism>
<dbReference type="AlphaFoldDB" id="A0A4Y2C9M2"/>
<keyword evidence="2" id="KW-1185">Reference proteome</keyword>
<reference evidence="1 2" key="1">
    <citation type="journal article" date="2019" name="Sci. Rep.">
        <title>Orb-weaving spider Araneus ventricosus genome elucidates the spidroin gene catalogue.</title>
        <authorList>
            <person name="Kono N."/>
            <person name="Nakamura H."/>
            <person name="Ohtoshi R."/>
            <person name="Moran D.A.P."/>
            <person name="Shinohara A."/>
            <person name="Yoshida Y."/>
            <person name="Fujiwara M."/>
            <person name="Mori M."/>
            <person name="Tomita M."/>
            <person name="Arakawa K."/>
        </authorList>
    </citation>
    <scope>NUCLEOTIDE SEQUENCE [LARGE SCALE GENOMIC DNA]</scope>
</reference>
<protein>
    <submittedName>
        <fullName evidence="1">Uncharacterized protein</fullName>
    </submittedName>
</protein>
<dbReference type="EMBL" id="BGPR01000165">
    <property type="protein sequence ID" value="GBM01121.1"/>
    <property type="molecule type" value="Genomic_DNA"/>
</dbReference>
<gene>
    <name evidence="1" type="ORF">AVEN_27222_1</name>
</gene>
<proteinExistence type="predicted"/>
<comment type="caution">
    <text evidence="1">The sequence shown here is derived from an EMBL/GenBank/DDBJ whole genome shotgun (WGS) entry which is preliminary data.</text>
</comment>
<accession>A0A4Y2C9M2</accession>
<evidence type="ECO:0000313" key="1">
    <source>
        <dbReference type="EMBL" id="GBM01121.1"/>
    </source>
</evidence>
<name>A0A4Y2C9M2_ARAVE</name>